<dbReference type="RefSeq" id="WP_129719460.1">
    <property type="nucleotide sequence ID" value="NZ_LR214951.1"/>
</dbReference>
<accession>A0A449A4A5</accession>
<keyword evidence="2" id="KW-1185">Reference proteome</keyword>
<dbReference type="Proteomes" id="UP000289440">
    <property type="component" value="Chromosome"/>
</dbReference>
<sequence>MKTILNLISTLNDITYVPSVFASPINNEATDKKNIENNINLFLNSLDETNAQKFKIEYVKKIQELSNFNYKDFNFIFKKLVDEVNEKEKHLLNYNALIINNNIYNSNYDNNDDEDDGYYSSNNSSYFNMYIGSSY</sequence>
<evidence type="ECO:0000313" key="2">
    <source>
        <dbReference type="Proteomes" id="UP000289440"/>
    </source>
</evidence>
<organism evidence="1 2">
    <name type="scientific">Mesomycoplasma neurolyticum</name>
    <dbReference type="NCBI Taxonomy" id="2120"/>
    <lineage>
        <taxon>Bacteria</taxon>
        <taxon>Bacillati</taxon>
        <taxon>Mycoplasmatota</taxon>
        <taxon>Mycoplasmoidales</taxon>
        <taxon>Metamycoplasmataceae</taxon>
        <taxon>Mesomycoplasma</taxon>
    </lineage>
</organism>
<dbReference type="KEGG" id="mnu:NCTC10166_00020"/>
<proteinExistence type="predicted"/>
<gene>
    <name evidence="1" type="ORF">NCTC10166_00020</name>
</gene>
<reference evidence="1 2" key="1">
    <citation type="submission" date="2019-01" db="EMBL/GenBank/DDBJ databases">
        <authorList>
            <consortium name="Pathogen Informatics"/>
        </authorList>
    </citation>
    <scope>NUCLEOTIDE SEQUENCE [LARGE SCALE GENOMIC DNA]</scope>
    <source>
        <strain evidence="1 2">NCTC10166</strain>
    </source>
</reference>
<dbReference type="EMBL" id="LR214951">
    <property type="protein sequence ID" value="VEU59069.1"/>
    <property type="molecule type" value="Genomic_DNA"/>
</dbReference>
<name>A0A449A4A5_9BACT</name>
<evidence type="ECO:0000313" key="1">
    <source>
        <dbReference type="EMBL" id="VEU59069.1"/>
    </source>
</evidence>
<dbReference type="AlphaFoldDB" id="A0A449A4A5"/>
<protein>
    <submittedName>
        <fullName evidence="1">Uncharacterized protein</fullName>
    </submittedName>
</protein>